<dbReference type="Proteomes" id="UP000196027">
    <property type="component" value="Chromosome"/>
</dbReference>
<dbReference type="NCBIfam" id="TIGR03499">
    <property type="entry name" value="FlhF"/>
    <property type="match status" value="1"/>
</dbReference>
<dbReference type="OrthoDB" id="9778554at2"/>
<keyword evidence="18" id="KW-0966">Cell projection</keyword>
<dbReference type="GO" id="GO:0005047">
    <property type="term" value="F:signal recognition particle binding"/>
    <property type="evidence" value="ECO:0007669"/>
    <property type="project" value="TreeGrafter"/>
</dbReference>
<keyword evidence="14" id="KW-0175">Coiled coil</keyword>
<dbReference type="GO" id="GO:0006614">
    <property type="term" value="P:SRP-dependent cotranslational protein targeting to membrane"/>
    <property type="evidence" value="ECO:0007669"/>
    <property type="project" value="UniProtKB-UniRule"/>
</dbReference>
<sequence length="456" mass="50425">MKVKRFFAATMQEALKLVRDEMGADAVILSSKKIDDGVEIVTALDYDEEQAKAELSVSASQSAPTPGQLASMKAEKHLALLREMERSKERITAVRKRRDEELEDQQDAEATACWADQETIESRPRQKVKTESLSDKRIQQEEPVASASAAQMAEMKSELSNLRELIKQQLQDTARKTSAVHQKLQHRLDSMGMERQWATSMLDAVTHEKDIHQAWRQVLGRIAHGLSVTEQCILEQGGRVALVGATGAGKTTTIGKLATRFVMANGAEDIALVTTDRYRIAAHEQLRVFGRILDIPVHVVDEQNSLQSILVKLKDKKLVLIDTAGLNHQDGNWKVQNEEIMRCQLDIKSFLVIPATTQPQIMKASCRSYHELGLKGCIVTKIDEALSLGEVISFLAHEKLPLAYIADGQKIPDDIHVATAPAIVSRAVKLMQSVVGEENGKSAHATELTPGYEVSA</sequence>
<evidence type="ECO:0000313" key="18">
    <source>
        <dbReference type="EMBL" id="ARU57565.1"/>
    </source>
</evidence>
<feature type="compositionally biased region" description="Basic and acidic residues" evidence="15">
    <location>
        <begin position="122"/>
        <end position="140"/>
    </location>
</feature>
<evidence type="ECO:0000256" key="2">
    <source>
        <dbReference type="ARBA" id="ARBA00008531"/>
    </source>
</evidence>
<dbReference type="SUPFAM" id="SSF52540">
    <property type="entry name" value="P-loop containing nucleoside triphosphate hydrolases"/>
    <property type="match status" value="1"/>
</dbReference>
<dbReference type="GO" id="GO:0003924">
    <property type="term" value="F:GTPase activity"/>
    <property type="evidence" value="ECO:0007669"/>
    <property type="project" value="UniProtKB-UniRule"/>
</dbReference>
<dbReference type="InterPro" id="IPR003593">
    <property type="entry name" value="AAA+_ATPase"/>
</dbReference>
<evidence type="ECO:0000256" key="9">
    <source>
        <dbReference type="ARBA" id="ARBA00023134"/>
    </source>
</evidence>
<protein>
    <recommendedName>
        <fullName evidence="3 13">Flagellar biosynthesis protein FlhF</fullName>
    </recommendedName>
</protein>
<evidence type="ECO:0000259" key="16">
    <source>
        <dbReference type="SMART" id="SM00382"/>
    </source>
</evidence>
<comment type="subcellular location">
    <subcellularLocation>
        <location evidence="1">Cell membrane</location>
        <topology evidence="1">Peripheral membrane protein</topology>
        <orientation evidence="1">Cytoplasmic side</orientation>
    </subcellularLocation>
</comment>
<dbReference type="FunFam" id="3.40.50.300:FF:000695">
    <property type="entry name" value="Flagellar biosynthesis regulator FlhF"/>
    <property type="match status" value="1"/>
</dbReference>
<keyword evidence="7" id="KW-1005">Bacterial flagellum biogenesis</keyword>
<dbReference type="Gene3D" id="3.40.50.300">
    <property type="entry name" value="P-loop containing nucleotide triphosphate hydrolases"/>
    <property type="match status" value="1"/>
</dbReference>
<dbReference type="Gene3D" id="1.20.120.1380">
    <property type="entry name" value="Flagellar FlhF biosynthesis protein, N domain"/>
    <property type="match status" value="1"/>
</dbReference>
<name>A0A1Y0IDK0_9GAMM</name>
<dbReference type="GO" id="GO:0044781">
    <property type="term" value="P:bacterial-type flagellum organization"/>
    <property type="evidence" value="ECO:0007669"/>
    <property type="project" value="UniProtKB-UniRule"/>
</dbReference>
<evidence type="ECO:0000256" key="10">
    <source>
        <dbReference type="ARBA" id="ARBA00023136"/>
    </source>
</evidence>
<evidence type="ECO:0000256" key="8">
    <source>
        <dbReference type="ARBA" id="ARBA00022927"/>
    </source>
</evidence>
<evidence type="ECO:0000256" key="3">
    <source>
        <dbReference type="ARBA" id="ARBA00014919"/>
    </source>
</evidence>
<feature type="domain" description="SRP54-type proteins GTP-binding" evidence="17">
    <location>
        <begin position="237"/>
        <end position="429"/>
    </location>
</feature>
<dbReference type="Pfam" id="PF00448">
    <property type="entry name" value="SRP54"/>
    <property type="match status" value="1"/>
</dbReference>
<dbReference type="GO" id="GO:0015031">
    <property type="term" value="P:protein transport"/>
    <property type="evidence" value="ECO:0007669"/>
    <property type="project" value="UniProtKB-KW"/>
</dbReference>
<dbReference type="InterPro" id="IPR047040">
    <property type="entry name" value="FlhF__GTPase_dom"/>
</dbReference>
<dbReference type="AlphaFoldDB" id="A0A1Y0IDK0"/>
<evidence type="ECO:0000256" key="7">
    <source>
        <dbReference type="ARBA" id="ARBA00022795"/>
    </source>
</evidence>
<keyword evidence="11" id="KW-1006">Bacterial flagellum protein export</keyword>
<keyword evidence="18" id="KW-0282">Flagellum</keyword>
<feature type="coiled-coil region" evidence="14">
    <location>
        <begin position="145"/>
        <end position="172"/>
    </location>
</feature>
<accession>A0A1Y0IDK0</accession>
<dbReference type="InterPro" id="IPR020006">
    <property type="entry name" value="FlhF"/>
</dbReference>
<keyword evidence="19" id="KW-1185">Reference proteome</keyword>
<evidence type="ECO:0000259" key="17">
    <source>
        <dbReference type="SMART" id="SM00962"/>
    </source>
</evidence>
<evidence type="ECO:0000256" key="4">
    <source>
        <dbReference type="ARBA" id="ARBA00022448"/>
    </source>
</evidence>
<dbReference type="SMART" id="SM00382">
    <property type="entry name" value="AAA"/>
    <property type="match status" value="1"/>
</dbReference>
<evidence type="ECO:0000256" key="6">
    <source>
        <dbReference type="ARBA" id="ARBA00022741"/>
    </source>
</evidence>
<gene>
    <name evidence="18" type="ORF">OLMES_3535</name>
</gene>
<reference evidence="18 19" key="1">
    <citation type="submission" date="2017-05" db="EMBL/GenBank/DDBJ databases">
        <title>Genomic insights into alkan degradation activity of Oleiphilus messinensis.</title>
        <authorList>
            <person name="Kozyavkin S.A."/>
            <person name="Slesarev A.I."/>
            <person name="Golyshin P.N."/>
            <person name="Korzhenkov A."/>
            <person name="Golyshina O.N."/>
            <person name="Toshchakov S.V."/>
        </authorList>
    </citation>
    <scope>NUCLEOTIDE SEQUENCE [LARGE SCALE GENOMIC DNA]</scope>
    <source>
        <strain evidence="18 19">ME102</strain>
    </source>
</reference>
<evidence type="ECO:0000256" key="12">
    <source>
        <dbReference type="ARBA" id="ARBA00025337"/>
    </source>
</evidence>
<keyword evidence="9" id="KW-0342">GTP-binding</keyword>
<dbReference type="KEGG" id="ome:OLMES_3535"/>
<evidence type="ECO:0000256" key="13">
    <source>
        <dbReference type="NCBIfam" id="TIGR03499"/>
    </source>
</evidence>
<dbReference type="GO" id="GO:0005886">
    <property type="term" value="C:plasma membrane"/>
    <property type="evidence" value="ECO:0007669"/>
    <property type="project" value="UniProtKB-SubCell"/>
</dbReference>
<evidence type="ECO:0000256" key="1">
    <source>
        <dbReference type="ARBA" id="ARBA00004413"/>
    </source>
</evidence>
<evidence type="ECO:0000313" key="19">
    <source>
        <dbReference type="Proteomes" id="UP000196027"/>
    </source>
</evidence>
<organism evidence="18 19">
    <name type="scientific">Oleiphilus messinensis</name>
    <dbReference type="NCBI Taxonomy" id="141451"/>
    <lineage>
        <taxon>Bacteria</taxon>
        <taxon>Pseudomonadati</taxon>
        <taxon>Pseudomonadota</taxon>
        <taxon>Gammaproteobacteria</taxon>
        <taxon>Oceanospirillales</taxon>
        <taxon>Oleiphilaceae</taxon>
        <taxon>Oleiphilus</taxon>
    </lineage>
</organism>
<dbReference type="RefSeq" id="WP_087462445.1">
    <property type="nucleotide sequence ID" value="NZ_CP021425.1"/>
</dbReference>
<evidence type="ECO:0000256" key="11">
    <source>
        <dbReference type="ARBA" id="ARBA00023225"/>
    </source>
</evidence>
<dbReference type="InterPro" id="IPR000897">
    <property type="entry name" value="SRP54_GTPase_dom"/>
</dbReference>
<comment type="similarity">
    <text evidence="2">Belongs to the GTP-binding SRP family.</text>
</comment>
<comment type="function">
    <text evidence="12">Necessary for flagellar biosynthesis. May be involved in translocation of the flagellum.</text>
</comment>
<dbReference type="CDD" id="cd17873">
    <property type="entry name" value="FlhF"/>
    <property type="match status" value="1"/>
</dbReference>
<evidence type="ECO:0000256" key="14">
    <source>
        <dbReference type="SAM" id="Coils"/>
    </source>
</evidence>
<keyword evidence="4" id="KW-0813">Transport</keyword>
<keyword evidence="5" id="KW-1003">Cell membrane</keyword>
<keyword evidence="8" id="KW-0653">Protein transport</keyword>
<dbReference type="PANTHER" id="PTHR43134:SF3">
    <property type="entry name" value="FLAGELLAR BIOSYNTHESIS PROTEIN FLHF"/>
    <property type="match status" value="1"/>
</dbReference>
<feature type="domain" description="AAA+ ATPase" evidence="16">
    <location>
        <begin position="236"/>
        <end position="374"/>
    </location>
</feature>
<dbReference type="InterPro" id="IPR027417">
    <property type="entry name" value="P-loop_NTPase"/>
</dbReference>
<dbReference type="PANTHER" id="PTHR43134">
    <property type="entry name" value="SIGNAL RECOGNITION PARTICLE RECEPTOR SUBUNIT ALPHA"/>
    <property type="match status" value="1"/>
</dbReference>
<feature type="region of interest" description="Disordered" evidence="15">
    <location>
        <begin position="122"/>
        <end position="144"/>
    </location>
</feature>
<proteinExistence type="inferred from homology"/>
<evidence type="ECO:0000256" key="15">
    <source>
        <dbReference type="SAM" id="MobiDB-lite"/>
    </source>
</evidence>
<evidence type="ECO:0000256" key="5">
    <source>
        <dbReference type="ARBA" id="ARBA00022475"/>
    </source>
</evidence>
<dbReference type="EMBL" id="CP021425">
    <property type="protein sequence ID" value="ARU57565.1"/>
    <property type="molecule type" value="Genomic_DNA"/>
</dbReference>
<dbReference type="GO" id="GO:0005525">
    <property type="term" value="F:GTP binding"/>
    <property type="evidence" value="ECO:0007669"/>
    <property type="project" value="UniProtKB-UniRule"/>
</dbReference>
<dbReference type="SMART" id="SM00962">
    <property type="entry name" value="SRP54"/>
    <property type="match status" value="1"/>
</dbReference>
<keyword evidence="18" id="KW-0969">Cilium</keyword>
<keyword evidence="10" id="KW-0472">Membrane</keyword>
<keyword evidence="6" id="KW-0547">Nucleotide-binding</keyword>